<dbReference type="Pfam" id="PF04112">
    <property type="entry name" value="Mak10"/>
    <property type="match status" value="1"/>
</dbReference>
<evidence type="ECO:0000256" key="4">
    <source>
        <dbReference type="SAM" id="MobiDB-lite"/>
    </source>
</evidence>
<evidence type="ECO:0000256" key="2">
    <source>
        <dbReference type="ARBA" id="ARBA00006289"/>
    </source>
</evidence>
<sequence length="981" mass="113847">MIDNKIWKDSTDLLIKATSSLKPGEMIKVETFRLTDCMSALEIMDTKMDSGLFSQESVGNIDDPLSLHQALWIIDELFNLEIMYYRGDNIAQTLYSSIYYSVEYEQSAKIIDNIRSLLKLNDFNPKNFITNSIIFPYIITTAKCVELTLDELRRFNIYEDEDFSMKLFGKNYWGQISPEESLSLLQDSITYLEKNHNLIKSTLVPYSEQANMVPEVLDQTEEHQNINFDIIEQIILRLKLKKHFLSSLICLQFKKIKRDPEFVTLSQTELNSTESYLETIMKSYTHNPTDPTNSKIDAFDNSFIRKLSCDMPIRRLAIHTPAECLDLFKTLIHELYLIKPFLNLKSIDELMEFSVAFSQRKVLAFPYTRSLLQSLICSDNVFLLKYHILDFVRSSVSNNVGHIAFTLIRTYYNEYSQKDNEHTDTKKLTELTNLEKKIDEFVSLYTVPLLNAIKSYYQNRQRQRRVQARMLVDIEYMQTKAEELDEDIHKFLGPNSKLPSQFVSSENGIPNIYLFSNSVYITKLQIIESMLKMGFSLNVYQQYEFPLVFWYLGSIFEVHYRCLERIGLINRAVKFRFGSDILDQFLTSFAQNPNSSYLSNASHLQDSLYFMDDSIKNSINKDLSLFEREEFKALNDIENLISPRMSFVEAQKQISFGFYIFTEILSCIKIIPIPWNRFLDKNTEKLVETIRNLNTKSTSKGSKKKSKSGNKNTSLHKNEKDDKDMEFLINAAENIVNCKYQESGARGNARFHLRFRCLQRLGSPIPNTYEEFASSFREIFTGLSIKKLLLHSQNSFRNASKILENLAGTKTSASNQHSEYFVDQINSMRKLCIANILSITKFLNNGNVLLPGNSIVLDSTVINIYESFDNLHNVTLSLLKTKLAKQLEIIVKDSKKEQNKGDSRDLMDYLAELSLSETPKNTKKAIKNDNINNDISKSDNELILKTLHLFSLTNWECEFSYKYHKLWPCINLTSIQKKDKI</sequence>
<evidence type="ECO:0000256" key="3">
    <source>
        <dbReference type="ARBA" id="ARBA00022490"/>
    </source>
</evidence>
<dbReference type="Pfam" id="PF25789">
    <property type="entry name" value="TPR_NAA35"/>
    <property type="match status" value="2"/>
</dbReference>
<name>A0A2T9YMT9_9FUNG</name>
<comment type="similarity">
    <text evidence="2">Belongs to the MAK10 family.</text>
</comment>
<evidence type="ECO:0000256" key="1">
    <source>
        <dbReference type="ARBA" id="ARBA00004496"/>
    </source>
</evidence>
<evidence type="ECO:0000259" key="5">
    <source>
        <dbReference type="Pfam" id="PF04112"/>
    </source>
</evidence>
<dbReference type="OrthoDB" id="5599719at2759"/>
<feature type="domain" description="NAA35-like N-terminal" evidence="5">
    <location>
        <begin position="23"/>
        <end position="180"/>
    </location>
</feature>
<reference evidence="7 8" key="1">
    <citation type="journal article" date="2018" name="MBio">
        <title>Comparative Genomics Reveals the Core Gene Toolbox for the Fungus-Insect Symbiosis.</title>
        <authorList>
            <person name="Wang Y."/>
            <person name="Stata M."/>
            <person name="Wang W."/>
            <person name="Stajich J.E."/>
            <person name="White M.M."/>
            <person name="Moncalvo J.M."/>
        </authorList>
    </citation>
    <scope>NUCLEOTIDE SEQUENCE [LARGE SCALE GENOMIC DNA]</scope>
    <source>
        <strain evidence="7 8">AUS-77-4</strain>
    </source>
</reference>
<feature type="region of interest" description="Disordered" evidence="4">
    <location>
        <begin position="696"/>
        <end position="718"/>
    </location>
</feature>
<feature type="domain" description="NAA35-like TPR repeats" evidence="6">
    <location>
        <begin position="748"/>
        <end position="864"/>
    </location>
</feature>
<accession>A0A2T9YMT9</accession>
<keyword evidence="8" id="KW-1185">Reference proteome</keyword>
<dbReference type="InterPro" id="IPR057982">
    <property type="entry name" value="TPR_NAA35"/>
</dbReference>
<proteinExistence type="inferred from homology"/>
<evidence type="ECO:0000313" key="7">
    <source>
        <dbReference type="EMBL" id="PVU93631.1"/>
    </source>
</evidence>
<keyword evidence="3" id="KW-0963">Cytoplasm</keyword>
<gene>
    <name evidence="7" type="ORF">BB559_003209</name>
</gene>
<feature type="domain" description="NAA35-like TPR repeats" evidence="6">
    <location>
        <begin position="341"/>
        <end position="724"/>
    </location>
</feature>
<protein>
    <submittedName>
        <fullName evidence="7">Uncharacterized protein</fullName>
    </submittedName>
</protein>
<evidence type="ECO:0000313" key="8">
    <source>
        <dbReference type="Proteomes" id="UP000245699"/>
    </source>
</evidence>
<dbReference type="InterPro" id="IPR057983">
    <property type="entry name" value="NAA35-like_N"/>
</dbReference>
<comment type="subcellular location">
    <subcellularLocation>
        <location evidence="1">Cytoplasm</location>
    </subcellularLocation>
</comment>
<comment type="caution">
    <text evidence="7">The sequence shown here is derived from an EMBL/GenBank/DDBJ whole genome shotgun (WGS) entry which is preliminary data.</text>
</comment>
<organism evidence="7 8">
    <name type="scientific">Furculomyces boomerangus</name>
    <dbReference type="NCBI Taxonomy" id="61424"/>
    <lineage>
        <taxon>Eukaryota</taxon>
        <taxon>Fungi</taxon>
        <taxon>Fungi incertae sedis</taxon>
        <taxon>Zoopagomycota</taxon>
        <taxon>Kickxellomycotina</taxon>
        <taxon>Harpellomycetes</taxon>
        <taxon>Harpellales</taxon>
        <taxon>Harpellaceae</taxon>
        <taxon>Furculomyces</taxon>
    </lineage>
</organism>
<dbReference type="GO" id="GO:0031417">
    <property type="term" value="C:NatC complex"/>
    <property type="evidence" value="ECO:0007669"/>
    <property type="project" value="InterPro"/>
</dbReference>
<dbReference type="EMBL" id="MBFT01000313">
    <property type="protein sequence ID" value="PVU93631.1"/>
    <property type="molecule type" value="Genomic_DNA"/>
</dbReference>
<dbReference type="InterPro" id="IPR007244">
    <property type="entry name" value="Naa35_N"/>
</dbReference>
<dbReference type="AlphaFoldDB" id="A0A2T9YMT9"/>
<dbReference type="Proteomes" id="UP000245699">
    <property type="component" value="Unassembled WGS sequence"/>
</dbReference>
<dbReference type="PANTHER" id="PTHR21373">
    <property type="entry name" value="GLUCOSE REPRESSIBLE PROTEIN MAK10"/>
    <property type="match status" value="1"/>
</dbReference>
<dbReference type="STRING" id="61424.A0A2T9YMT9"/>
<dbReference type="PANTHER" id="PTHR21373:SF0">
    <property type="entry name" value="N-ALPHA-ACETYLTRANSFERASE 35, NATC AUXILIARY SUBUNIT"/>
    <property type="match status" value="1"/>
</dbReference>
<evidence type="ECO:0000259" key="6">
    <source>
        <dbReference type="Pfam" id="PF25789"/>
    </source>
</evidence>